<dbReference type="EMBL" id="JARVKF010000079">
    <property type="protein sequence ID" value="KAK9423422.1"/>
    <property type="molecule type" value="Genomic_DNA"/>
</dbReference>
<sequence length="106" mass="11538">MDTTDLGVPSMTSSLLPILATKWRFFFWAGLSTFRATWSALAPGRSPAGYPGCRSSTLDLGPPSRSRGYCKAEQERIAAARGIQKMYGTQDGSLDEIYSNGFYGTN</sequence>
<evidence type="ECO:0000313" key="2">
    <source>
        <dbReference type="Proteomes" id="UP001408356"/>
    </source>
</evidence>
<comment type="caution">
    <text evidence="1">The sequence shown here is derived from an EMBL/GenBank/DDBJ whole genome shotgun (WGS) entry which is preliminary data.</text>
</comment>
<evidence type="ECO:0000313" key="1">
    <source>
        <dbReference type="EMBL" id="KAK9423422.1"/>
    </source>
</evidence>
<accession>A0ABR2V933</accession>
<proteinExistence type="predicted"/>
<reference evidence="1 2" key="1">
    <citation type="journal article" date="2024" name="J. Plant Pathol.">
        <title>Sequence and assembly of the genome of Seiridium unicorne, isolate CBS 538.82, causal agent of cypress canker disease.</title>
        <authorList>
            <person name="Scali E."/>
            <person name="Rocca G.D."/>
            <person name="Danti R."/>
            <person name="Garbelotto M."/>
            <person name="Barberini S."/>
            <person name="Baroncelli R."/>
            <person name="Emiliani G."/>
        </authorList>
    </citation>
    <scope>NUCLEOTIDE SEQUENCE [LARGE SCALE GENOMIC DNA]</scope>
    <source>
        <strain evidence="1 2">BM-138-508</strain>
    </source>
</reference>
<gene>
    <name evidence="1" type="ORF">SUNI508_04316</name>
</gene>
<keyword evidence="2" id="KW-1185">Reference proteome</keyword>
<name>A0ABR2V933_9PEZI</name>
<organism evidence="1 2">
    <name type="scientific">Seiridium unicorne</name>
    <dbReference type="NCBI Taxonomy" id="138068"/>
    <lineage>
        <taxon>Eukaryota</taxon>
        <taxon>Fungi</taxon>
        <taxon>Dikarya</taxon>
        <taxon>Ascomycota</taxon>
        <taxon>Pezizomycotina</taxon>
        <taxon>Sordariomycetes</taxon>
        <taxon>Xylariomycetidae</taxon>
        <taxon>Amphisphaeriales</taxon>
        <taxon>Sporocadaceae</taxon>
        <taxon>Seiridium</taxon>
    </lineage>
</organism>
<protein>
    <submittedName>
        <fullName evidence="1">Uncharacterized protein</fullName>
    </submittedName>
</protein>
<dbReference type="Proteomes" id="UP001408356">
    <property type="component" value="Unassembled WGS sequence"/>
</dbReference>